<dbReference type="Proteomes" id="UP000028999">
    <property type="component" value="Unassembled WGS sequence"/>
</dbReference>
<name>A0A078G877_BRANA</name>
<protein>
    <submittedName>
        <fullName evidence="1">BnaC09g46930D protein</fullName>
    </submittedName>
</protein>
<sequence>MATSYTLLADLRVG</sequence>
<dbReference type="PaxDb" id="3708-A0A078G877"/>
<evidence type="ECO:0000313" key="2">
    <source>
        <dbReference type="Proteomes" id="UP000028999"/>
    </source>
</evidence>
<dbReference type="EMBL" id="LK032122">
    <property type="protein sequence ID" value="CDY21599.1"/>
    <property type="molecule type" value="Genomic_DNA"/>
</dbReference>
<evidence type="ECO:0000313" key="1">
    <source>
        <dbReference type="EMBL" id="CDY21599.1"/>
    </source>
</evidence>
<accession>A0A078G877</accession>
<organism evidence="1 2">
    <name type="scientific">Brassica napus</name>
    <name type="common">Rape</name>
    <dbReference type="NCBI Taxonomy" id="3708"/>
    <lineage>
        <taxon>Eukaryota</taxon>
        <taxon>Viridiplantae</taxon>
        <taxon>Streptophyta</taxon>
        <taxon>Embryophyta</taxon>
        <taxon>Tracheophyta</taxon>
        <taxon>Spermatophyta</taxon>
        <taxon>Magnoliopsida</taxon>
        <taxon>eudicotyledons</taxon>
        <taxon>Gunneridae</taxon>
        <taxon>Pentapetalae</taxon>
        <taxon>rosids</taxon>
        <taxon>malvids</taxon>
        <taxon>Brassicales</taxon>
        <taxon>Brassicaceae</taxon>
        <taxon>Brassiceae</taxon>
        <taxon>Brassica</taxon>
    </lineage>
</organism>
<gene>
    <name evidence="1" type="primary">BnaC09g46930D</name>
    <name evidence="1" type="ORF">GSBRNA2T00016068001</name>
</gene>
<proteinExistence type="predicted"/>
<reference evidence="1 2" key="1">
    <citation type="journal article" date="2014" name="Science">
        <title>Plant genetics. Early allopolyploid evolution in the post-Neolithic Brassica napus oilseed genome.</title>
        <authorList>
            <person name="Chalhoub B."/>
            <person name="Denoeud F."/>
            <person name="Liu S."/>
            <person name="Parkin I.A."/>
            <person name="Tang H."/>
            <person name="Wang X."/>
            <person name="Chiquet J."/>
            <person name="Belcram H."/>
            <person name="Tong C."/>
            <person name="Samans B."/>
            <person name="Correa M."/>
            <person name="Da Silva C."/>
            <person name="Just J."/>
            <person name="Falentin C."/>
            <person name="Koh C.S."/>
            <person name="Le Clainche I."/>
            <person name="Bernard M."/>
            <person name="Bento P."/>
            <person name="Noel B."/>
            <person name="Labadie K."/>
            <person name="Alberti A."/>
            <person name="Charles M."/>
            <person name="Arnaud D."/>
            <person name="Guo H."/>
            <person name="Daviaud C."/>
            <person name="Alamery S."/>
            <person name="Jabbari K."/>
            <person name="Zhao M."/>
            <person name="Edger P.P."/>
            <person name="Chelaifa H."/>
            <person name="Tack D."/>
            <person name="Lassalle G."/>
            <person name="Mestiri I."/>
            <person name="Schnel N."/>
            <person name="Le Paslier M.C."/>
            <person name="Fan G."/>
            <person name="Renault V."/>
            <person name="Bayer P.E."/>
            <person name="Golicz A.A."/>
            <person name="Manoli S."/>
            <person name="Lee T.H."/>
            <person name="Thi V.H."/>
            <person name="Chalabi S."/>
            <person name="Hu Q."/>
            <person name="Fan C."/>
            <person name="Tollenaere R."/>
            <person name="Lu Y."/>
            <person name="Battail C."/>
            <person name="Shen J."/>
            <person name="Sidebottom C.H."/>
            <person name="Wang X."/>
            <person name="Canaguier A."/>
            <person name="Chauveau A."/>
            <person name="Berard A."/>
            <person name="Deniot G."/>
            <person name="Guan M."/>
            <person name="Liu Z."/>
            <person name="Sun F."/>
            <person name="Lim Y.P."/>
            <person name="Lyons E."/>
            <person name="Town C.D."/>
            <person name="Bancroft I."/>
            <person name="Wang X."/>
            <person name="Meng J."/>
            <person name="Ma J."/>
            <person name="Pires J.C."/>
            <person name="King G.J."/>
            <person name="Brunel D."/>
            <person name="Delourme R."/>
            <person name="Renard M."/>
            <person name="Aury J.M."/>
            <person name="Adams K.L."/>
            <person name="Batley J."/>
            <person name="Snowdon R.J."/>
            <person name="Tost J."/>
            <person name="Edwards D."/>
            <person name="Zhou Y."/>
            <person name="Hua W."/>
            <person name="Sharpe A.G."/>
            <person name="Paterson A.H."/>
            <person name="Guan C."/>
            <person name="Wincker P."/>
        </authorList>
    </citation>
    <scope>NUCLEOTIDE SEQUENCE [LARGE SCALE GENOMIC DNA]</scope>
    <source>
        <strain evidence="2">cv. Darmor-bzh</strain>
    </source>
</reference>
<keyword evidence="2" id="KW-1185">Reference proteome</keyword>